<dbReference type="GO" id="GO:0005737">
    <property type="term" value="C:cytoplasm"/>
    <property type="evidence" value="ECO:0007669"/>
    <property type="project" value="TreeGrafter"/>
</dbReference>
<sequence length="808" mass="93381">MSEISLKRARNDSRGNQAVETKKRQNVAGDIMKRLGYEEGGGLGQNGEGRLETVEDAIQVGRLEFGHQLNKKKVASWDQSEENKSIEERPEYLEASEDDREFFSTSFDINWIVKGKPLKTLLDEEDFCDNQVIRDLLKAKSIFDYMDIRDIQNARQRANPYETIMGAIFQNRAAMKMANLDRVFDWKLSREDNPDIRRQHNPLCGSDCDFNLQRNKDVFYFADICAGPGGFSEYMMWRKAFYNSKGIGFTLRGKDDFKLYNFKASSQAFFETYYGTNGDGDIYNPDNIKSLEDYVRRRTDGRMCDTVMSDGGFSVEGKEEIQEILSKRIYLCQFLVGLSLCRIRNSTKSGGNFICKMFDVFTTFSAGLLYIMYLAFEKVSIHKPNTSRPGNSERYIFCENLSEFGATVLKNYLIYINGELDKTSEGEDILEIIPLDVLKHDVKFVNYLKTSNEKWASRQILYLQKYETYALNKSVYDEDQPELREKCLQYWEIPNKSRPVIENQPPTMALRVMVPEHAEYSFDFATSLTTSAMSSFESLESRMLCLLPENNPPMLLVSNGKGESFLLDSEHSNIKQHELLLPPKTLLLVQKTSIYTITDKGALLPTSDWSSVMYVIDAGWLAGDAVYECNLSERRRCINKFCESINKCPESYRQNFEYRLEKVWSIKRKGKGKPVMNCQMNSYYLIPSPTLSLEDGTNQLSDLKIGFLETNNRCEKMAVLQLPVPRSLLAENDDKNRYLSVKAVRLYQTKDEQQNPYGFFDTYNKKCVWDWIWKPDSRGENGIYQILHEEVDNFLTVPTFNKLVQKIK</sequence>
<dbReference type="PROSITE" id="PS50174">
    <property type="entry name" value="G_PATCH"/>
    <property type="match status" value="1"/>
</dbReference>
<name>A0A1I7SMU5_BURXY</name>
<dbReference type="AlphaFoldDB" id="A0A1I7SMU5"/>
<dbReference type="InterPro" id="IPR029063">
    <property type="entry name" value="SAM-dependent_MTases_sf"/>
</dbReference>
<evidence type="ECO:0000313" key="7">
    <source>
        <dbReference type="Proteomes" id="UP000095284"/>
    </source>
</evidence>
<evidence type="ECO:0000256" key="2">
    <source>
        <dbReference type="SAM" id="MobiDB-lite"/>
    </source>
</evidence>
<dbReference type="InterPro" id="IPR000467">
    <property type="entry name" value="G_patch_dom"/>
</dbReference>
<dbReference type="Proteomes" id="UP000659654">
    <property type="component" value="Unassembled WGS sequence"/>
</dbReference>
<keyword evidence="8" id="KW-1185">Reference proteome</keyword>
<comment type="catalytic activity">
    <reaction evidence="1">
        <text>a 5'-end (N(7)-methyl 5'-triphosphoguanosine)-ribonucleoside in mRNA + S-adenosyl-L-methionine = a 5'-end (N(7)-methyl 5'-triphosphoguanosine)-(2'-O-methyl-ribonucleoside) in mRNA + S-adenosyl-L-homocysteine + H(+)</text>
        <dbReference type="Rhea" id="RHEA:67020"/>
        <dbReference type="Rhea" id="RHEA-COMP:17167"/>
        <dbReference type="Rhea" id="RHEA-COMP:17168"/>
        <dbReference type="ChEBI" id="CHEBI:15378"/>
        <dbReference type="ChEBI" id="CHEBI:57856"/>
        <dbReference type="ChEBI" id="CHEBI:59789"/>
        <dbReference type="ChEBI" id="CHEBI:156461"/>
        <dbReference type="ChEBI" id="CHEBI:167609"/>
        <dbReference type="EC" id="2.1.1.57"/>
    </reaction>
</comment>
<dbReference type="Pfam" id="PF01728">
    <property type="entry name" value="FtsJ"/>
    <property type="match status" value="1"/>
</dbReference>
<dbReference type="eggNOG" id="KOG3673">
    <property type="taxonomic scope" value="Eukaryota"/>
</dbReference>
<evidence type="ECO:0000259" key="4">
    <source>
        <dbReference type="PROSITE" id="PS51613"/>
    </source>
</evidence>
<accession>A0A1I7SMU5</accession>
<evidence type="ECO:0000313" key="8">
    <source>
        <dbReference type="Proteomes" id="UP000659654"/>
    </source>
</evidence>
<feature type="domain" description="G-patch" evidence="3">
    <location>
        <begin position="24"/>
        <end position="70"/>
    </location>
</feature>
<dbReference type="FunFam" id="3.40.50.12760:FF:000004">
    <property type="entry name" value="FtsJ-like methyltransferase"/>
    <property type="match status" value="1"/>
</dbReference>
<dbReference type="EC" id="2.1.1.57" evidence="1"/>
<keyword evidence="1" id="KW-0489">Methyltransferase</keyword>
<dbReference type="Pfam" id="PF01585">
    <property type="entry name" value="G-patch"/>
    <property type="match status" value="1"/>
</dbReference>
<dbReference type="InterPro" id="IPR025816">
    <property type="entry name" value="RrmJ-type_MeTrfase"/>
</dbReference>
<keyword evidence="1" id="KW-0808">Transferase</keyword>
<feature type="region of interest" description="Disordered" evidence="2">
    <location>
        <begin position="1"/>
        <end position="25"/>
    </location>
</feature>
<comment type="subcellular location">
    <subcellularLocation>
        <location evidence="1">Nucleus</location>
    </subcellularLocation>
</comment>
<proteinExistence type="predicted"/>
<dbReference type="WBParaSite" id="BXY_1438100.1">
    <property type="protein sequence ID" value="BXY_1438100.1"/>
    <property type="gene ID" value="BXY_1438100"/>
</dbReference>
<reference evidence="9" key="1">
    <citation type="submission" date="2016-11" db="UniProtKB">
        <authorList>
            <consortium name="WormBaseParasite"/>
        </authorList>
    </citation>
    <scope>IDENTIFICATION</scope>
</reference>
<keyword evidence="1" id="KW-0539">Nucleus</keyword>
<dbReference type="SMR" id="A0A1I7SMU5"/>
<evidence type="ECO:0000313" key="6">
    <source>
        <dbReference type="EMBL" id="CAG9130386.1"/>
    </source>
</evidence>
<dbReference type="GO" id="GO:0016556">
    <property type="term" value="P:mRNA modification"/>
    <property type="evidence" value="ECO:0007669"/>
    <property type="project" value="UniProtKB-UniRule"/>
</dbReference>
<keyword evidence="1" id="KW-0949">S-adenosyl-L-methionine</keyword>
<dbReference type="PANTHER" id="PTHR16121:SF0">
    <property type="entry name" value="CAP-SPECIFIC MRNA (NUCLEOSIDE-2'-O-)-METHYLTRANSFERASE 1"/>
    <property type="match status" value="1"/>
</dbReference>
<protein>
    <recommendedName>
        <fullName evidence="1">Cap-specific mRNA (nucleoside-2'-O-)-methyltransferase 1</fullName>
        <ecNumber evidence="1">2.1.1.57</ecNumber>
    </recommendedName>
    <alternativeName>
        <fullName evidence="1">Cap1 2'O-ribose methyltransferase 1</fullName>
    </alternativeName>
</protein>
<evidence type="ECO:0000259" key="3">
    <source>
        <dbReference type="PROSITE" id="PS50174"/>
    </source>
</evidence>
<dbReference type="PROSITE" id="PS51613">
    <property type="entry name" value="SAM_MT_RRMJ"/>
    <property type="match status" value="1"/>
</dbReference>
<evidence type="ECO:0000313" key="5">
    <source>
        <dbReference type="EMBL" id="CAD5234548.1"/>
    </source>
</evidence>
<dbReference type="GO" id="GO:0032259">
    <property type="term" value="P:methylation"/>
    <property type="evidence" value="ECO:0007669"/>
    <property type="project" value="UniProtKB-KW"/>
</dbReference>
<evidence type="ECO:0000313" key="9">
    <source>
        <dbReference type="WBParaSite" id="BXY_1438100.1"/>
    </source>
</evidence>
<dbReference type="SUPFAM" id="SSF53335">
    <property type="entry name" value="S-adenosyl-L-methionine-dependent methyltransferases"/>
    <property type="match status" value="1"/>
</dbReference>
<dbReference type="PANTHER" id="PTHR16121">
    <property type="entry name" value="CAP-SPECIFIC MRNA (NUCLEOSIDE-2'-O-)-METHYLTRANSFERASE 1-RELATED"/>
    <property type="match status" value="1"/>
</dbReference>
<keyword evidence="1" id="KW-0506">mRNA capping</keyword>
<dbReference type="GO" id="GO:0003676">
    <property type="term" value="F:nucleic acid binding"/>
    <property type="evidence" value="ECO:0007669"/>
    <property type="project" value="UniProtKB-UniRule"/>
</dbReference>
<comment type="function">
    <text evidence="1">S-adenosyl-L-methionine-dependent methyltransferase that mediates RNA cap1 2'-O-ribose methylation to the 5'-cap structure of RNAs. Methylates the ribose of the first nucleotide of a m(7)GpppG-capped mRNA to produce m(7)GpppNmp (cap1).</text>
</comment>
<organism evidence="7 9">
    <name type="scientific">Bursaphelenchus xylophilus</name>
    <name type="common">Pinewood nematode worm</name>
    <name type="synonym">Aphelenchoides xylophilus</name>
    <dbReference type="NCBI Taxonomy" id="6326"/>
    <lineage>
        <taxon>Eukaryota</taxon>
        <taxon>Metazoa</taxon>
        <taxon>Ecdysozoa</taxon>
        <taxon>Nematoda</taxon>
        <taxon>Chromadorea</taxon>
        <taxon>Rhabditida</taxon>
        <taxon>Tylenchina</taxon>
        <taxon>Tylenchomorpha</taxon>
        <taxon>Aphelenchoidea</taxon>
        <taxon>Aphelenchoididae</taxon>
        <taxon>Bursaphelenchus</taxon>
    </lineage>
</organism>
<dbReference type="EMBL" id="CAJFCV020000006">
    <property type="protein sequence ID" value="CAG9130386.1"/>
    <property type="molecule type" value="Genomic_DNA"/>
</dbReference>
<dbReference type="GO" id="GO:0004483">
    <property type="term" value="F:methyltransferase cap1 activity"/>
    <property type="evidence" value="ECO:0007669"/>
    <property type="project" value="UniProtKB-UniRule"/>
</dbReference>
<gene>
    <name evidence="5" type="ORF">BXYJ_LOCUS14639</name>
</gene>
<dbReference type="GO" id="GO:0006370">
    <property type="term" value="P:7-methylguanosine mRNA capping"/>
    <property type="evidence" value="ECO:0007669"/>
    <property type="project" value="UniProtKB-UniRule"/>
</dbReference>
<dbReference type="Proteomes" id="UP000095284">
    <property type="component" value="Unplaced"/>
</dbReference>
<dbReference type="InterPro" id="IPR002877">
    <property type="entry name" value="RNA_MeTrfase_FtsJ_dom"/>
</dbReference>
<dbReference type="Proteomes" id="UP000582659">
    <property type="component" value="Unassembled WGS sequence"/>
</dbReference>
<dbReference type="Gene3D" id="3.40.50.12760">
    <property type="match status" value="1"/>
</dbReference>
<keyword evidence="1" id="KW-0507">mRNA processing</keyword>
<feature type="domain" description="RrmJ-type SAM-dependent 2'-O-MTase" evidence="4">
    <location>
        <begin position="168"/>
        <end position="402"/>
    </location>
</feature>
<feature type="compositionally biased region" description="Basic and acidic residues" evidence="2">
    <location>
        <begin position="1"/>
        <end position="13"/>
    </location>
</feature>
<dbReference type="InterPro" id="IPR050851">
    <property type="entry name" value="mRNA_Cap_2O-Ribose_MeTrfase"/>
</dbReference>
<reference evidence="6" key="2">
    <citation type="submission" date="2020-08" db="EMBL/GenBank/DDBJ databases">
        <authorList>
            <person name="Kikuchi T."/>
        </authorList>
    </citation>
    <scope>NUCLEOTIDE SEQUENCE</scope>
    <source>
        <strain evidence="5">Ka4C1</strain>
    </source>
</reference>
<evidence type="ECO:0000256" key="1">
    <source>
        <dbReference type="RuleBase" id="RU368012"/>
    </source>
</evidence>
<dbReference type="GO" id="GO:0005634">
    <property type="term" value="C:nucleus"/>
    <property type="evidence" value="ECO:0007669"/>
    <property type="project" value="UniProtKB-SubCell"/>
</dbReference>
<dbReference type="EMBL" id="CAJFDI010000006">
    <property type="protein sequence ID" value="CAD5234548.1"/>
    <property type="molecule type" value="Genomic_DNA"/>
</dbReference>
<dbReference type="OrthoDB" id="10251234at2759"/>